<keyword evidence="3" id="KW-1185">Reference proteome</keyword>
<dbReference type="Proteomes" id="UP000008065">
    <property type="component" value="Unassembled WGS sequence"/>
</dbReference>
<reference evidence="3" key="1">
    <citation type="journal article" date="2011" name="Genetics">
        <title>Massive changes in genome architecture accompany the transition to self-fertility in the filamentous fungus Neurospora tetrasperma.</title>
        <authorList>
            <person name="Ellison C.E."/>
            <person name="Stajich J.E."/>
            <person name="Jacobson D.J."/>
            <person name="Natvig D.O."/>
            <person name="Lapidus A."/>
            <person name="Foster B."/>
            <person name="Aerts A."/>
            <person name="Riley R."/>
            <person name="Lindquist E.A."/>
            <person name="Grigoriev I.V."/>
            <person name="Taylor J.W."/>
        </authorList>
    </citation>
    <scope>NUCLEOTIDE SEQUENCE [LARGE SCALE GENOMIC DNA]</scope>
    <source>
        <strain evidence="3">FGSC 2508 / P0657</strain>
    </source>
</reference>
<feature type="compositionally biased region" description="Polar residues" evidence="1">
    <location>
        <begin position="41"/>
        <end position="51"/>
    </location>
</feature>
<evidence type="ECO:0000256" key="1">
    <source>
        <dbReference type="SAM" id="MobiDB-lite"/>
    </source>
</evidence>
<accession>F8MQ84</accession>
<dbReference type="HOGENOM" id="CLU_1949407_0_0_1"/>
<organism evidence="2 3">
    <name type="scientific">Neurospora tetrasperma (strain FGSC 2508 / ATCC MYA-4615 / P0657)</name>
    <dbReference type="NCBI Taxonomy" id="510951"/>
    <lineage>
        <taxon>Eukaryota</taxon>
        <taxon>Fungi</taxon>
        <taxon>Dikarya</taxon>
        <taxon>Ascomycota</taxon>
        <taxon>Pezizomycotina</taxon>
        <taxon>Sordariomycetes</taxon>
        <taxon>Sordariomycetidae</taxon>
        <taxon>Sordariales</taxon>
        <taxon>Sordariaceae</taxon>
        <taxon>Neurospora</taxon>
    </lineage>
</organism>
<sequence length="153" mass="16560">MEQLAEANRRGCSRHPSWFGLEPDDIPPRRAESREWIAEGQQVNVSPNEIVTTARKMRSGRPIDGASSERSGKSKLEDMDGKGAQIGDGTSDKKRTTDYSVGNAKCKGRAIAGYAVQTDDEEVGVVGWQRQVMVFPVSGGSGREANAVGGFYL</sequence>
<feature type="compositionally biased region" description="Basic and acidic residues" evidence="1">
    <location>
        <begin position="70"/>
        <end position="81"/>
    </location>
</feature>
<feature type="region of interest" description="Disordered" evidence="1">
    <location>
        <begin position="1"/>
        <end position="100"/>
    </location>
</feature>
<dbReference type="EMBL" id="GL891305">
    <property type="protein sequence ID" value="EGO56514.1"/>
    <property type="molecule type" value="Genomic_DNA"/>
</dbReference>
<dbReference type="KEGG" id="nte:NEUTE1DRAFT45725"/>
<name>F8MQ84_NEUT8</name>
<dbReference type="AlphaFoldDB" id="F8MQ84"/>
<dbReference type="GeneID" id="20828009"/>
<evidence type="ECO:0000313" key="2">
    <source>
        <dbReference type="EMBL" id="EGO56514.1"/>
    </source>
</evidence>
<proteinExistence type="predicted"/>
<protein>
    <submittedName>
        <fullName evidence="2">Uncharacterized protein</fullName>
    </submittedName>
</protein>
<feature type="compositionally biased region" description="Basic and acidic residues" evidence="1">
    <location>
        <begin position="26"/>
        <end position="37"/>
    </location>
</feature>
<dbReference type="RefSeq" id="XP_009851657.1">
    <property type="nucleotide sequence ID" value="XM_009853355.1"/>
</dbReference>
<evidence type="ECO:0000313" key="3">
    <source>
        <dbReference type="Proteomes" id="UP000008065"/>
    </source>
</evidence>
<gene>
    <name evidence="2" type="ORF">NEUTE1DRAFT_45725</name>
</gene>
<dbReference type="VEuPathDB" id="FungiDB:NEUTE1DRAFT_45725"/>